<feature type="transmembrane region" description="Helical" evidence="1">
    <location>
        <begin position="233"/>
        <end position="259"/>
    </location>
</feature>
<protein>
    <submittedName>
        <fullName evidence="4">Glycosyltransferase family 39 protein</fullName>
    </submittedName>
</protein>
<dbReference type="Pfam" id="PF13231">
    <property type="entry name" value="PMT_2"/>
    <property type="match status" value="1"/>
</dbReference>
<evidence type="ECO:0000313" key="5">
    <source>
        <dbReference type="Proteomes" id="UP000251120"/>
    </source>
</evidence>
<keyword evidence="1" id="KW-0472">Membrane</keyword>
<evidence type="ECO:0000313" key="6">
    <source>
        <dbReference type="Proteomes" id="UP000681131"/>
    </source>
</evidence>
<dbReference type="RefSeq" id="WP_112869367.1">
    <property type="nucleotide sequence ID" value="NZ_CP021781.1"/>
</dbReference>
<dbReference type="EMBL" id="CP021781">
    <property type="protein sequence ID" value="AXA33194.1"/>
    <property type="molecule type" value="Genomic_DNA"/>
</dbReference>
<reference evidence="3 5" key="1">
    <citation type="submission" date="2017-06" db="EMBL/GenBank/DDBJ databases">
        <title>Complete genome of Francisella adeliensis.</title>
        <authorList>
            <person name="Vallesi A."/>
            <person name="Sjodin A."/>
        </authorList>
    </citation>
    <scope>NUCLEOTIDE SEQUENCE [LARGE SCALE GENOMIC DNA]</scope>
    <source>
        <strain evidence="3 5">FDC440</strain>
    </source>
</reference>
<proteinExistence type="predicted"/>
<dbReference type="EMBL" id="CP043424">
    <property type="protein sequence ID" value="QIW11422.1"/>
    <property type="molecule type" value="Genomic_DNA"/>
</dbReference>
<feature type="transmembrane region" description="Helical" evidence="1">
    <location>
        <begin position="66"/>
        <end position="90"/>
    </location>
</feature>
<name>A0A2Z4XWF9_9GAMM</name>
<dbReference type="KEGG" id="fad:CDH04_01600"/>
<feature type="domain" description="Glycosyltransferase RgtA/B/C/D-like" evidence="2">
    <location>
        <begin position="52"/>
        <end position="204"/>
    </location>
</feature>
<feature type="transmembrane region" description="Helical" evidence="1">
    <location>
        <begin position="335"/>
        <end position="356"/>
    </location>
</feature>
<accession>A0A2Z4XWF9</accession>
<dbReference type="Proteomes" id="UP000681131">
    <property type="component" value="Chromosome"/>
</dbReference>
<dbReference type="Proteomes" id="UP000251120">
    <property type="component" value="Chromosome"/>
</dbReference>
<dbReference type="OrthoDB" id="108054at2"/>
<feature type="transmembrane region" description="Helical" evidence="1">
    <location>
        <begin position="303"/>
        <end position="323"/>
    </location>
</feature>
<reference evidence="4 6" key="2">
    <citation type="submission" date="2019-08" db="EMBL/GenBank/DDBJ databases">
        <title>Complete genome sequences of Francisella adeliensis (FSC1325 and FSC1326).</title>
        <authorList>
            <person name="Ohrman C."/>
            <person name="Uneklint I."/>
            <person name="Vallesi A."/>
            <person name="Karlsson L."/>
            <person name="Sjodin A."/>
        </authorList>
    </citation>
    <scope>NUCLEOTIDE SEQUENCE [LARGE SCALE GENOMIC DNA]</scope>
    <source>
        <strain evidence="4 6">FSC1325</strain>
    </source>
</reference>
<keyword evidence="1" id="KW-0812">Transmembrane</keyword>
<feature type="transmembrane region" description="Helical" evidence="1">
    <location>
        <begin position="102"/>
        <end position="123"/>
    </location>
</feature>
<gene>
    <name evidence="3" type="ORF">CDH04_01600</name>
    <name evidence="4" type="ORF">FZC43_01605</name>
</gene>
<organism evidence="3 5">
    <name type="scientific">Francisella adeliensis</name>
    <dbReference type="NCBI Taxonomy" id="2007306"/>
    <lineage>
        <taxon>Bacteria</taxon>
        <taxon>Pseudomonadati</taxon>
        <taxon>Pseudomonadota</taxon>
        <taxon>Gammaproteobacteria</taxon>
        <taxon>Thiotrichales</taxon>
        <taxon>Francisellaceae</taxon>
        <taxon>Francisella</taxon>
    </lineage>
</organism>
<evidence type="ECO:0000256" key="1">
    <source>
        <dbReference type="SAM" id="Phobius"/>
    </source>
</evidence>
<feature type="transmembrane region" description="Helical" evidence="1">
    <location>
        <begin position="188"/>
        <end position="213"/>
    </location>
</feature>
<keyword evidence="1" id="KW-1133">Transmembrane helix</keyword>
<evidence type="ECO:0000313" key="3">
    <source>
        <dbReference type="EMBL" id="AXA33194.1"/>
    </source>
</evidence>
<keyword evidence="6" id="KW-1185">Reference proteome</keyword>
<feature type="transmembrane region" description="Helical" evidence="1">
    <location>
        <begin position="279"/>
        <end position="297"/>
    </location>
</feature>
<evidence type="ECO:0000259" key="2">
    <source>
        <dbReference type="Pfam" id="PF13231"/>
    </source>
</evidence>
<evidence type="ECO:0000313" key="4">
    <source>
        <dbReference type="EMBL" id="QIW11422.1"/>
    </source>
</evidence>
<dbReference type="AlphaFoldDB" id="A0A2Z4XWF9"/>
<dbReference type="InterPro" id="IPR038731">
    <property type="entry name" value="RgtA/B/C-like"/>
</dbReference>
<feature type="transmembrane region" description="Helical" evidence="1">
    <location>
        <begin position="152"/>
        <end position="181"/>
    </location>
</feature>
<sequence>MFKKNNPLVLFLFGFLVIWVGFTLLIHSPSSISPDTAENMMWGMKAHLVYDKHPGLGPLFLIPFTYLFNSLLADLLAVSVCIFVTWFYLYRTIKLFYPIKEAIMLFLLSVASFFYMGEFFIQYNQNIILLPFWSASTYYFAKAITGNKRLDWVLLAIFTALGVYAKFQIGLIAIAMLICIVMKFDKKCLVNICIAILVGTIFLLPGFISLYSIDFETLDYVTARVSEPDSSFLHGFLYAAFDSVFQLLNLSIAIIVFIYLLFKKRVVRCKKEYLYDKKILIILGLAPYIIFVFLESLNGMLPTEWLVCTTVFLLPAIYALLNLKLVDMNINLHKLVAFILIVNLVYFVSFNLNTFFNNNIEHNNIGDSVALSAENFLTENNLPQPNFASGNWEYGFYLSVFMQSKPHYYRIWQNKEKPGVLLLAYPGCDNTIDVTVYGYKLLKKSCEEVKIIDKYNTQYKKFDFYLAEK</sequence>